<keyword evidence="3" id="KW-1185">Reference proteome</keyword>
<evidence type="ECO:0000313" key="2">
    <source>
        <dbReference type="EMBL" id="KAK9505863.1"/>
    </source>
</evidence>
<dbReference type="EMBL" id="JAPXFL010000006">
    <property type="protein sequence ID" value="KAK9505863.1"/>
    <property type="molecule type" value="Genomic_DNA"/>
</dbReference>
<gene>
    <name evidence="2" type="ORF">O3M35_009835</name>
</gene>
<name>A0AAW1D9N9_9HEMI</name>
<dbReference type="AlphaFoldDB" id="A0AAW1D9N9"/>
<feature type="transmembrane region" description="Helical" evidence="1">
    <location>
        <begin position="33"/>
        <end position="52"/>
    </location>
</feature>
<organism evidence="2 3">
    <name type="scientific">Rhynocoris fuscipes</name>
    <dbReference type="NCBI Taxonomy" id="488301"/>
    <lineage>
        <taxon>Eukaryota</taxon>
        <taxon>Metazoa</taxon>
        <taxon>Ecdysozoa</taxon>
        <taxon>Arthropoda</taxon>
        <taxon>Hexapoda</taxon>
        <taxon>Insecta</taxon>
        <taxon>Pterygota</taxon>
        <taxon>Neoptera</taxon>
        <taxon>Paraneoptera</taxon>
        <taxon>Hemiptera</taxon>
        <taxon>Heteroptera</taxon>
        <taxon>Panheteroptera</taxon>
        <taxon>Cimicomorpha</taxon>
        <taxon>Reduviidae</taxon>
        <taxon>Harpactorinae</taxon>
        <taxon>Harpactorini</taxon>
        <taxon>Rhynocoris</taxon>
    </lineage>
</organism>
<proteinExistence type="predicted"/>
<comment type="caution">
    <text evidence="2">The sequence shown here is derived from an EMBL/GenBank/DDBJ whole genome shotgun (WGS) entry which is preliminary data.</text>
</comment>
<dbReference type="Proteomes" id="UP001461498">
    <property type="component" value="Unassembled WGS sequence"/>
</dbReference>
<keyword evidence="1" id="KW-0812">Transmembrane</keyword>
<evidence type="ECO:0000256" key="1">
    <source>
        <dbReference type="SAM" id="Phobius"/>
    </source>
</evidence>
<sequence>MHTHTNYINTSVHSCIQHVRYNRQEAYIYTLSYGHSLITCFCYYLVLYNSLFYINIVKYQKVRLCLYILQYMCSFIKNYFVF</sequence>
<keyword evidence="1" id="KW-0472">Membrane</keyword>
<protein>
    <submittedName>
        <fullName evidence="2">Uncharacterized protein</fullName>
    </submittedName>
</protein>
<keyword evidence="1" id="KW-1133">Transmembrane helix</keyword>
<accession>A0AAW1D9N9</accession>
<reference evidence="2 3" key="1">
    <citation type="submission" date="2022-12" db="EMBL/GenBank/DDBJ databases">
        <title>Chromosome-level genome assembly of true bugs.</title>
        <authorList>
            <person name="Ma L."/>
            <person name="Li H."/>
        </authorList>
    </citation>
    <scope>NUCLEOTIDE SEQUENCE [LARGE SCALE GENOMIC DNA]</scope>
    <source>
        <strain evidence="2">Lab_2022b</strain>
    </source>
</reference>
<evidence type="ECO:0000313" key="3">
    <source>
        <dbReference type="Proteomes" id="UP001461498"/>
    </source>
</evidence>